<name>A0ABT5U7E7_9GAMM</name>
<evidence type="ECO:0000256" key="1">
    <source>
        <dbReference type="ARBA" id="ARBA00022475"/>
    </source>
</evidence>
<evidence type="ECO:0000256" key="2">
    <source>
        <dbReference type="ARBA" id="ARBA00022692"/>
    </source>
</evidence>
<reference evidence="7 8" key="1">
    <citation type="submission" date="2022-11" db="EMBL/GenBank/DDBJ databases">
        <title>Spartinivicinus poritis sp. nov., isolated from scleractinian coral Porites lutea.</title>
        <authorList>
            <person name="Zhang G."/>
            <person name="Cai L."/>
            <person name="Wei Q."/>
        </authorList>
    </citation>
    <scope>NUCLEOTIDE SEQUENCE [LARGE SCALE GENOMIC DNA]</scope>
    <source>
        <strain evidence="7 8">A2-2</strain>
    </source>
</reference>
<dbReference type="Pfam" id="PF06305">
    <property type="entry name" value="LapA_dom"/>
    <property type="match status" value="1"/>
</dbReference>
<organism evidence="7 8">
    <name type="scientific">Spartinivicinus poritis</name>
    <dbReference type="NCBI Taxonomy" id="2994640"/>
    <lineage>
        <taxon>Bacteria</taxon>
        <taxon>Pseudomonadati</taxon>
        <taxon>Pseudomonadota</taxon>
        <taxon>Gammaproteobacteria</taxon>
        <taxon>Oceanospirillales</taxon>
        <taxon>Zooshikellaceae</taxon>
        <taxon>Spartinivicinus</taxon>
    </lineage>
</organism>
<feature type="domain" description="Lipopolysaccharide assembly protein A" evidence="6">
    <location>
        <begin position="32"/>
        <end position="94"/>
    </location>
</feature>
<keyword evidence="1" id="KW-1003">Cell membrane</keyword>
<evidence type="ECO:0000256" key="3">
    <source>
        <dbReference type="ARBA" id="ARBA00022989"/>
    </source>
</evidence>
<evidence type="ECO:0000259" key="6">
    <source>
        <dbReference type="Pfam" id="PF06305"/>
    </source>
</evidence>
<keyword evidence="8" id="KW-1185">Reference proteome</keyword>
<accession>A0ABT5U7E7</accession>
<proteinExistence type="predicted"/>
<dbReference type="InterPro" id="IPR010445">
    <property type="entry name" value="LapA_dom"/>
</dbReference>
<evidence type="ECO:0000256" key="4">
    <source>
        <dbReference type="ARBA" id="ARBA00023136"/>
    </source>
</evidence>
<dbReference type="EMBL" id="JAPMOU010000010">
    <property type="protein sequence ID" value="MDE1462293.1"/>
    <property type="molecule type" value="Genomic_DNA"/>
</dbReference>
<evidence type="ECO:0000256" key="5">
    <source>
        <dbReference type="SAM" id="Phobius"/>
    </source>
</evidence>
<sequence>MLVKLLNYLKWAGWLVLFVILLLAGVEFIGANQQEISISFLGYSLEQIKLSVILIVVFIVGAVMGLISAAVLLIVLQLKNKQLKSKLKRRDDEIQKLRTSSL</sequence>
<evidence type="ECO:0000313" key="8">
    <source>
        <dbReference type="Proteomes" id="UP001528823"/>
    </source>
</evidence>
<keyword evidence="3 5" id="KW-1133">Transmembrane helix</keyword>
<feature type="transmembrane region" description="Helical" evidence="5">
    <location>
        <begin position="12"/>
        <end position="31"/>
    </location>
</feature>
<protein>
    <submittedName>
        <fullName evidence="7">LapA family protein</fullName>
    </submittedName>
</protein>
<keyword evidence="4 5" id="KW-0472">Membrane</keyword>
<comment type="caution">
    <text evidence="7">The sequence shown here is derived from an EMBL/GenBank/DDBJ whole genome shotgun (WGS) entry which is preliminary data.</text>
</comment>
<dbReference type="Proteomes" id="UP001528823">
    <property type="component" value="Unassembled WGS sequence"/>
</dbReference>
<dbReference type="RefSeq" id="WP_274688649.1">
    <property type="nucleotide sequence ID" value="NZ_JAPMOU010000010.1"/>
</dbReference>
<feature type="transmembrane region" description="Helical" evidence="5">
    <location>
        <begin position="51"/>
        <end position="76"/>
    </location>
</feature>
<gene>
    <name evidence="7" type="ORF">ORQ98_09935</name>
</gene>
<evidence type="ECO:0000313" key="7">
    <source>
        <dbReference type="EMBL" id="MDE1462293.1"/>
    </source>
</evidence>
<keyword evidence="2 5" id="KW-0812">Transmembrane</keyword>